<keyword evidence="1" id="KW-0472">Membrane</keyword>
<comment type="caution">
    <text evidence="2">The sequence shown here is derived from an EMBL/GenBank/DDBJ whole genome shotgun (WGS) entry which is preliminary data.</text>
</comment>
<proteinExistence type="predicted"/>
<evidence type="ECO:0000313" key="3">
    <source>
        <dbReference type="Proteomes" id="UP000034207"/>
    </source>
</evidence>
<dbReference type="STRING" id="1618345.UT18_C0007G0053"/>
<accession>A0A0G0LUU1</accession>
<dbReference type="EMBL" id="LBVV01000007">
    <property type="protein sequence ID" value="KKQ94797.1"/>
    <property type="molecule type" value="Genomic_DNA"/>
</dbReference>
<dbReference type="Pfam" id="PF09656">
    <property type="entry name" value="PGPGW"/>
    <property type="match status" value="1"/>
</dbReference>
<keyword evidence="1" id="KW-0812">Transmembrane</keyword>
<gene>
    <name evidence="2" type="ORF">UT18_C0007G0053</name>
</gene>
<feature type="transmembrane region" description="Helical" evidence="1">
    <location>
        <begin position="36"/>
        <end position="54"/>
    </location>
</feature>
<reference evidence="2 3" key="1">
    <citation type="journal article" date="2015" name="Nature">
        <title>rRNA introns, odd ribosomes, and small enigmatic genomes across a large radiation of phyla.</title>
        <authorList>
            <person name="Brown C.T."/>
            <person name="Hug L.A."/>
            <person name="Thomas B.C."/>
            <person name="Sharon I."/>
            <person name="Castelle C.J."/>
            <person name="Singh A."/>
            <person name="Wilkins M.J."/>
            <person name="Williams K.H."/>
            <person name="Banfield J.F."/>
        </authorList>
    </citation>
    <scope>NUCLEOTIDE SEQUENCE [LARGE SCALE GENOMIC DNA]</scope>
</reference>
<organism evidence="2 3">
    <name type="scientific">candidate division CPR2 bacterium GW2011_GWC2_39_10</name>
    <dbReference type="NCBI Taxonomy" id="1618345"/>
    <lineage>
        <taxon>Bacteria</taxon>
        <taxon>Bacteria division CPR2</taxon>
    </lineage>
</organism>
<name>A0A0G0LUU1_UNCC2</name>
<evidence type="ECO:0000313" key="2">
    <source>
        <dbReference type="EMBL" id="KKQ94797.1"/>
    </source>
</evidence>
<sequence>MDSILKKITDYIKRIGYFFIFIGGVLAIIFGIAGLVLPIIPGWLLIIIGVLILGEKNKISKFILNKLPKQVKEALMKRKNK</sequence>
<evidence type="ECO:0008006" key="4">
    <source>
        <dbReference type="Google" id="ProtNLM"/>
    </source>
</evidence>
<evidence type="ECO:0000256" key="1">
    <source>
        <dbReference type="SAM" id="Phobius"/>
    </source>
</evidence>
<dbReference type="InterPro" id="IPR019099">
    <property type="entry name" value="Uncharacterised_PGPGW_TM"/>
</dbReference>
<dbReference type="AlphaFoldDB" id="A0A0G0LUU1"/>
<keyword evidence="1" id="KW-1133">Transmembrane helix</keyword>
<dbReference type="Proteomes" id="UP000034207">
    <property type="component" value="Unassembled WGS sequence"/>
</dbReference>
<protein>
    <recommendedName>
        <fullName evidence="4">Transmembrane protein (PGPGW)</fullName>
    </recommendedName>
</protein>